<dbReference type="PANTHER" id="PTHR43586">
    <property type="entry name" value="CYSTEINE DESULFURASE"/>
    <property type="match status" value="1"/>
</dbReference>
<keyword evidence="3" id="KW-1185">Reference proteome</keyword>
<dbReference type="EMBL" id="BAABKN010000014">
    <property type="protein sequence ID" value="GAA4737344.1"/>
    <property type="molecule type" value="Genomic_DNA"/>
</dbReference>
<dbReference type="Gene3D" id="3.40.640.10">
    <property type="entry name" value="Type I PLP-dependent aspartate aminotransferase-like (Major domain)"/>
    <property type="match status" value="1"/>
</dbReference>
<reference evidence="3" key="1">
    <citation type="journal article" date="2019" name="Int. J. Syst. Evol. Microbiol.">
        <title>The Global Catalogue of Microorganisms (GCM) 10K type strain sequencing project: providing services to taxonomists for standard genome sequencing and annotation.</title>
        <authorList>
            <consortium name="The Broad Institute Genomics Platform"/>
            <consortium name="The Broad Institute Genome Sequencing Center for Infectious Disease"/>
            <person name="Wu L."/>
            <person name="Ma J."/>
        </authorList>
    </citation>
    <scope>NUCLEOTIDE SEQUENCE [LARGE SCALE GENOMIC DNA]</scope>
    <source>
        <strain evidence="3">JCM 18532</strain>
    </source>
</reference>
<dbReference type="Proteomes" id="UP001499882">
    <property type="component" value="Unassembled WGS sequence"/>
</dbReference>
<proteinExistence type="predicted"/>
<dbReference type="InterPro" id="IPR015422">
    <property type="entry name" value="PyrdxlP-dep_Trfase_small"/>
</dbReference>
<dbReference type="InterPro" id="IPR000192">
    <property type="entry name" value="Aminotrans_V_dom"/>
</dbReference>
<evidence type="ECO:0000259" key="1">
    <source>
        <dbReference type="Pfam" id="PF00266"/>
    </source>
</evidence>
<feature type="domain" description="Aminotransferase class V" evidence="1">
    <location>
        <begin position="21"/>
        <end position="390"/>
    </location>
</feature>
<dbReference type="Pfam" id="PF00266">
    <property type="entry name" value="Aminotran_5"/>
    <property type="match status" value="1"/>
</dbReference>
<dbReference type="InterPro" id="IPR015424">
    <property type="entry name" value="PyrdxlP-dep_Trfase"/>
</dbReference>
<dbReference type="RefSeq" id="WP_345526791.1">
    <property type="nucleotide sequence ID" value="NZ_BAABKN010000014.1"/>
</dbReference>
<gene>
    <name evidence="2" type="ORF">GCM10023350_21680</name>
</gene>
<organism evidence="2 3">
    <name type="scientific">Nocardioides endophyticus</name>
    <dbReference type="NCBI Taxonomy" id="1353775"/>
    <lineage>
        <taxon>Bacteria</taxon>
        <taxon>Bacillati</taxon>
        <taxon>Actinomycetota</taxon>
        <taxon>Actinomycetes</taxon>
        <taxon>Propionibacteriales</taxon>
        <taxon>Nocardioidaceae</taxon>
        <taxon>Nocardioides</taxon>
    </lineage>
</organism>
<accession>A0ABP8YS97</accession>
<evidence type="ECO:0000313" key="3">
    <source>
        <dbReference type="Proteomes" id="UP001499882"/>
    </source>
</evidence>
<dbReference type="NCBIfam" id="TIGR01976">
    <property type="entry name" value="am_tr_V_VC1184"/>
    <property type="match status" value="1"/>
</dbReference>
<sequence>MDFDLSRVRSDFPALDGGTAYFDGPGGSQVPHQVAAAIAATMTAGLSNRGTVTATERRAEDVVVGARSAVADLLGCDARGVVFTRSATQAAYDVSRALAKQWVAGDEVVVTRLDHDSNIRPWVQAAERAGVEVRWVGFDRQSGELEVDAVRAEVNERTRVVAVTGASNVLGTRPDLPAIAGAAHDVGALVYVDGVHLTPHAPIDVVALGVDFFSCSPYKFFGPHHGIVVAAPELLESLRPDKLVPSKDQVPERFELGTLPYEILAGTTAAVDYVAGLASDATDRRARVLESMRAVEEYEDKLLGRLLDGLRGIDRVRLYGAPARRTPTVFFTVEGRDDRAVYEHLAGLGVNAPASNFYAIEASRWLGLGDTGALRAGLAPYSSADDVDRLLAGVAEMAK</sequence>
<evidence type="ECO:0000313" key="2">
    <source>
        <dbReference type="EMBL" id="GAA4737344.1"/>
    </source>
</evidence>
<protein>
    <submittedName>
        <fullName evidence="2">Cysteine desulfurase-like protein</fullName>
    </submittedName>
</protein>
<name>A0ABP8YS97_9ACTN</name>
<dbReference type="InterPro" id="IPR011340">
    <property type="entry name" value="Cys_dSase-rel"/>
</dbReference>
<dbReference type="InterPro" id="IPR015421">
    <property type="entry name" value="PyrdxlP-dep_Trfase_major"/>
</dbReference>
<dbReference type="Gene3D" id="3.90.1150.10">
    <property type="entry name" value="Aspartate Aminotransferase, domain 1"/>
    <property type="match status" value="1"/>
</dbReference>
<dbReference type="PANTHER" id="PTHR43586:SF21">
    <property type="entry name" value="PYRIDOXAL PHOSPHATE (PLP)-DEPENDENT ASPARTATE AMINOTRANSFERASE SUPERFAMILY"/>
    <property type="match status" value="1"/>
</dbReference>
<comment type="caution">
    <text evidence="2">The sequence shown here is derived from an EMBL/GenBank/DDBJ whole genome shotgun (WGS) entry which is preliminary data.</text>
</comment>
<dbReference type="SUPFAM" id="SSF53383">
    <property type="entry name" value="PLP-dependent transferases"/>
    <property type="match status" value="1"/>
</dbReference>